<sequence length="85" mass="8797">MASAARHSGSLWLSTSLSSSTALSSTTSHVATDVPTKLALIPLSTNNCFVLVENHSRLTEPSVVMGSFATTPTATTLCSRDTSSP</sequence>
<dbReference type="Proteomes" id="UP000251960">
    <property type="component" value="Chromosome 8"/>
</dbReference>
<dbReference type="AlphaFoldDB" id="A0A3L6DN49"/>
<evidence type="ECO:0000313" key="2">
    <source>
        <dbReference type="Proteomes" id="UP000251960"/>
    </source>
</evidence>
<name>A0A3L6DN49_MAIZE</name>
<comment type="caution">
    <text evidence="1">The sequence shown here is derived from an EMBL/GenBank/DDBJ whole genome shotgun (WGS) entry which is preliminary data.</text>
</comment>
<reference evidence="1 2" key="1">
    <citation type="journal article" date="2018" name="Nat. Genet.">
        <title>Extensive intraspecific gene order and gene structural variations between Mo17 and other maize genomes.</title>
        <authorList>
            <person name="Sun S."/>
            <person name="Zhou Y."/>
            <person name="Chen J."/>
            <person name="Shi J."/>
            <person name="Zhao H."/>
            <person name="Zhao H."/>
            <person name="Song W."/>
            <person name="Zhang M."/>
            <person name="Cui Y."/>
            <person name="Dong X."/>
            <person name="Liu H."/>
            <person name="Ma X."/>
            <person name="Jiao Y."/>
            <person name="Wang B."/>
            <person name="Wei X."/>
            <person name="Stein J.C."/>
            <person name="Glaubitz J.C."/>
            <person name="Lu F."/>
            <person name="Yu G."/>
            <person name="Liang C."/>
            <person name="Fengler K."/>
            <person name="Li B."/>
            <person name="Rafalski A."/>
            <person name="Schnable P.S."/>
            <person name="Ware D.H."/>
            <person name="Buckler E.S."/>
            <person name="Lai J."/>
        </authorList>
    </citation>
    <scope>NUCLEOTIDE SEQUENCE [LARGE SCALE GENOMIC DNA]</scope>
    <source>
        <strain evidence="2">cv. Missouri 17</strain>
        <tissue evidence="1">Seedling</tissue>
    </source>
</reference>
<organism evidence="1 2">
    <name type="scientific">Zea mays</name>
    <name type="common">Maize</name>
    <dbReference type="NCBI Taxonomy" id="4577"/>
    <lineage>
        <taxon>Eukaryota</taxon>
        <taxon>Viridiplantae</taxon>
        <taxon>Streptophyta</taxon>
        <taxon>Embryophyta</taxon>
        <taxon>Tracheophyta</taxon>
        <taxon>Spermatophyta</taxon>
        <taxon>Magnoliopsida</taxon>
        <taxon>Liliopsida</taxon>
        <taxon>Poales</taxon>
        <taxon>Poaceae</taxon>
        <taxon>PACMAD clade</taxon>
        <taxon>Panicoideae</taxon>
        <taxon>Andropogonodae</taxon>
        <taxon>Andropogoneae</taxon>
        <taxon>Tripsacinae</taxon>
        <taxon>Zea</taxon>
    </lineage>
</organism>
<evidence type="ECO:0000313" key="1">
    <source>
        <dbReference type="EMBL" id="PWZ09999.1"/>
    </source>
</evidence>
<dbReference type="EMBL" id="NCVQ01000009">
    <property type="protein sequence ID" value="PWZ09999.1"/>
    <property type="molecule type" value="Genomic_DNA"/>
</dbReference>
<accession>A0A3L6DN49</accession>
<proteinExistence type="predicted"/>
<protein>
    <submittedName>
        <fullName evidence="1">Uncharacterized protein</fullName>
    </submittedName>
</protein>
<gene>
    <name evidence="1" type="ORF">Zm00014a_042581</name>
</gene>